<organism evidence="1 2">
    <name type="scientific">Pyronema omphalodes (strain CBS 100304)</name>
    <name type="common">Pyronema confluens</name>
    <dbReference type="NCBI Taxonomy" id="1076935"/>
    <lineage>
        <taxon>Eukaryota</taxon>
        <taxon>Fungi</taxon>
        <taxon>Dikarya</taxon>
        <taxon>Ascomycota</taxon>
        <taxon>Pezizomycotina</taxon>
        <taxon>Pezizomycetes</taxon>
        <taxon>Pezizales</taxon>
        <taxon>Pyronemataceae</taxon>
        <taxon>Pyronema</taxon>
    </lineage>
</organism>
<sequence>MKRNGKDIQEQVGDMSRNHLVHQRNAAMESNNLGIRRMSCRSILGLRKPRPRRQILLSSVGRLGVGKRRRCMNWVSMCSRPYGFQRG</sequence>
<reference evidence="1 2" key="1">
    <citation type="journal article" date="2013" name="PLoS Genet.">
        <title>The genome and development-dependent transcriptomes of Pyronema confluens: a window into fungal evolution.</title>
        <authorList>
            <person name="Traeger S."/>
            <person name="Altegoer F."/>
            <person name="Freitag M."/>
            <person name="Gabaldon T."/>
            <person name="Kempken F."/>
            <person name="Kumar A."/>
            <person name="Marcet-Houben M."/>
            <person name="Poggeler S."/>
            <person name="Stajich J.E."/>
            <person name="Nowrousian M."/>
        </authorList>
    </citation>
    <scope>NUCLEOTIDE SEQUENCE [LARGE SCALE GENOMIC DNA]</scope>
    <source>
        <strain evidence="2">CBS 100304</strain>
        <tissue evidence="1">Vegetative mycelium</tissue>
    </source>
</reference>
<dbReference type="OrthoDB" id="9996895at2759"/>
<proteinExistence type="predicted"/>
<accession>U4KW91</accession>
<dbReference type="Proteomes" id="UP000018144">
    <property type="component" value="Unassembled WGS sequence"/>
</dbReference>
<evidence type="ECO:0000313" key="1">
    <source>
        <dbReference type="EMBL" id="CCX05707.1"/>
    </source>
</evidence>
<evidence type="ECO:0000313" key="2">
    <source>
        <dbReference type="Proteomes" id="UP000018144"/>
    </source>
</evidence>
<name>U4KW91_PYROM</name>
<keyword evidence="2" id="KW-1185">Reference proteome</keyword>
<protein>
    <submittedName>
        <fullName evidence="1">Uncharacterized protein</fullName>
    </submittedName>
</protein>
<gene>
    <name evidence="1" type="ORF">PCON_05294</name>
</gene>
<dbReference type="AlphaFoldDB" id="U4KW91"/>
<dbReference type="EMBL" id="HF935267">
    <property type="protein sequence ID" value="CCX05707.1"/>
    <property type="molecule type" value="Genomic_DNA"/>
</dbReference>